<protein>
    <submittedName>
        <fullName evidence="7">Kinase-like domain-containing protein</fullName>
    </submittedName>
</protein>
<dbReference type="PANTHER" id="PTHR24351">
    <property type="entry name" value="RIBOSOMAL PROTEIN S6 KINASE"/>
    <property type="match status" value="1"/>
</dbReference>
<evidence type="ECO:0000259" key="6">
    <source>
        <dbReference type="PROSITE" id="PS50011"/>
    </source>
</evidence>
<dbReference type="SMART" id="SM00220">
    <property type="entry name" value="S_TKc"/>
    <property type="match status" value="1"/>
</dbReference>
<reference evidence="7" key="1">
    <citation type="submission" date="2023-03" db="EMBL/GenBank/DDBJ databases">
        <title>Massive genome expansion in bonnet fungi (Mycena s.s.) driven by repeated elements and novel gene families across ecological guilds.</title>
        <authorList>
            <consortium name="Lawrence Berkeley National Laboratory"/>
            <person name="Harder C.B."/>
            <person name="Miyauchi S."/>
            <person name="Viragh M."/>
            <person name="Kuo A."/>
            <person name="Thoen E."/>
            <person name="Andreopoulos B."/>
            <person name="Lu D."/>
            <person name="Skrede I."/>
            <person name="Drula E."/>
            <person name="Henrissat B."/>
            <person name="Morin E."/>
            <person name="Kohler A."/>
            <person name="Barry K."/>
            <person name="LaButti K."/>
            <person name="Morin E."/>
            <person name="Salamov A."/>
            <person name="Lipzen A."/>
            <person name="Mereny Z."/>
            <person name="Hegedus B."/>
            <person name="Baldrian P."/>
            <person name="Stursova M."/>
            <person name="Weitz H."/>
            <person name="Taylor A."/>
            <person name="Grigoriev I.V."/>
            <person name="Nagy L.G."/>
            <person name="Martin F."/>
            <person name="Kauserud H."/>
        </authorList>
    </citation>
    <scope>NUCLEOTIDE SEQUENCE</scope>
    <source>
        <strain evidence="7">CBHHK188m</strain>
    </source>
</reference>
<keyword evidence="3" id="KW-0547">Nucleotide-binding</keyword>
<accession>A0AAD7NC03</accession>
<sequence length="477" mass="52459">MCYPHIVNFLGGQAPSAHAAAYHLLPLHDSRADLAPPPPTPSCFGNVWNGVRGACAWLCVPRGPYSGSDADTPTSNDGAHRRLVCRKHRTCSFDGPGARLLEMKTLVGRSASRTSISDCSFSLHNSSDLFCDEYYFYPEAKDADDFTAPEEPGPLVPNGSRFVLCSHLSEGSTSHVMLARVLFPGACEEQDVAVKVISKARAVSALRDRGRVEPSGHSPFLTPLLAAFQDKNNVYLVMTLHHRLRHLAAEGRKLGVPEIRLYAAELLCALKAIHETHRTVHSDLKFKNILISPSGHLCLADFGLAKQFPEDVAPKMSTFFWCRTPQVRAAPDVDRPVEDPDAADLIDRVRRWFILMLASISTMISDRQSSPPVAAHDFADPGPQIFLHDVRCTLAYPDFDSGDSVQRSAHRVEGRQYSPLYRPHGPPPALDGPSVDFSTCLFSEGELERLSANTRPAFASLDVDYMCPSEILIDPLH</sequence>
<dbReference type="GO" id="GO:0005524">
    <property type="term" value="F:ATP binding"/>
    <property type="evidence" value="ECO:0007669"/>
    <property type="project" value="UniProtKB-KW"/>
</dbReference>
<dbReference type="Gene3D" id="1.10.510.10">
    <property type="entry name" value="Transferase(Phosphotransferase) domain 1"/>
    <property type="match status" value="1"/>
</dbReference>
<comment type="caution">
    <text evidence="7">The sequence shown here is derived from an EMBL/GenBank/DDBJ whole genome shotgun (WGS) entry which is preliminary data.</text>
</comment>
<proteinExistence type="predicted"/>
<gene>
    <name evidence="7" type="ORF">DFH07DRAFT_1061513</name>
</gene>
<evidence type="ECO:0000256" key="4">
    <source>
        <dbReference type="ARBA" id="ARBA00022777"/>
    </source>
</evidence>
<organism evidence="7 8">
    <name type="scientific">Mycena maculata</name>
    <dbReference type="NCBI Taxonomy" id="230809"/>
    <lineage>
        <taxon>Eukaryota</taxon>
        <taxon>Fungi</taxon>
        <taxon>Dikarya</taxon>
        <taxon>Basidiomycota</taxon>
        <taxon>Agaricomycotina</taxon>
        <taxon>Agaricomycetes</taxon>
        <taxon>Agaricomycetidae</taxon>
        <taxon>Agaricales</taxon>
        <taxon>Marasmiineae</taxon>
        <taxon>Mycenaceae</taxon>
        <taxon>Mycena</taxon>
    </lineage>
</organism>
<dbReference type="EMBL" id="JARJLG010000071">
    <property type="protein sequence ID" value="KAJ7753417.1"/>
    <property type="molecule type" value="Genomic_DNA"/>
</dbReference>
<evidence type="ECO:0000256" key="3">
    <source>
        <dbReference type="ARBA" id="ARBA00022741"/>
    </source>
</evidence>
<evidence type="ECO:0000313" key="8">
    <source>
        <dbReference type="Proteomes" id="UP001215280"/>
    </source>
</evidence>
<dbReference type="Proteomes" id="UP001215280">
    <property type="component" value="Unassembled WGS sequence"/>
</dbReference>
<dbReference type="SUPFAM" id="SSF56112">
    <property type="entry name" value="Protein kinase-like (PK-like)"/>
    <property type="match status" value="1"/>
</dbReference>
<keyword evidence="1" id="KW-0723">Serine/threonine-protein kinase</keyword>
<keyword evidence="8" id="KW-1185">Reference proteome</keyword>
<dbReference type="Gene3D" id="3.30.200.20">
    <property type="entry name" value="Phosphorylase Kinase, domain 1"/>
    <property type="match status" value="1"/>
</dbReference>
<dbReference type="InterPro" id="IPR011009">
    <property type="entry name" value="Kinase-like_dom_sf"/>
</dbReference>
<feature type="domain" description="Protein kinase" evidence="6">
    <location>
        <begin position="162"/>
        <end position="466"/>
    </location>
</feature>
<dbReference type="Pfam" id="PF00069">
    <property type="entry name" value="Pkinase"/>
    <property type="match status" value="1"/>
</dbReference>
<evidence type="ECO:0000256" key="1">
    <source>
        <dbReference type="ARBA" id="ARBA00022527"/>
    </source>
</evidence>
<dbReference type="InterPro" id="IPR000719">
    <property type="entry name" value="Prot_kinase_dom"/>
</dbReference>
<evidence type="ECO:0000256" key="2">
    <source>
        <dbReference type="ARBA" id="ARBA00022679"/>
    </source>
</evidence>
<keyword evidence="2" id="KW-0808">Transferase</keyword>
<keyword evidence="4 7" id="KW-0418">Kinase</keyword>
<dbReference type="GO" id="GO:0004674">
    <property type="term" value="F:protein serine/threonine kinase activity"/>
    <property type="evidence" value="ECO:0007669"/>
    <property type="project" value="UniProtKB-KW"/>
</dbReference>
<evidence type="ECO:0000313" key="7">
    <source>
        <dbReference type="EMBL" id="KAJ7753417.1"/>
    </source>
</evidence>
<keyword evidence="5" id="KW-0067">ATP-binding</keyword>
<name>A0AAD7NC03_9AGAR</name>
<dbReference type="PROSITE" id="PS50011">
    <property type="entry name" value="PROTEIN_KINASE_DOM"/>
    <property type="match status" value="1"/>
</dbReference>
<evidence type="ECO:0000256" key="5">
    <source>
        <dbReference type="ARBA" id="ARBA00022840"/>
    </source>
</evidence>
<dbReference type="AlphaFoldDB" id="A0AAD7NC03"/>